<sequence length="222" mass="24686">MHSEMGTVEIHREELVCCICLDIFTKPVTFPCGHTFDLECCRRFFAFNIYRANVPCPVCAAPLEVAATFDFSINAWIDQLARQAFPDEYARATKENAKLLAKNPPPVLHSTSVVPRWSPDTVFLTLITLAVVAAAVVYVVIGPKVLALHVGMWYGAVDLVIKLGSIVLLVNSMWHTHDTLYPTYLMPSIACAQGMCPAFPAHTVTRTRQTDAMIECKFPIEQ</sequence>
<accession>A0A485L8C3</accession>
<keyword evidence="5" id="KW-0812">Transmembrane</keyword>
<evidence type="ECO:0000313" key="7">
    <source>
        <dbReference type="EMBL" id="KAF0691057.1"/>
    </source>
</evidence>
<dbReference type="GO" id="GO:0008270">
    <property type="term" value="F:zinc ion binding"/>
    <property type="evidence" value="ECO:0007669"/>
    <property type="project" value="UniProtKB-KW"/>
</dbReference>
<keyword evidence="5" id="KW-0472">Membrane</keyword>
<keyword evidence="9" id="KW-1185">Reference proteome</keyword>
<dbReference type="Proteomes" id="UP000332933">
    <property type="component" value="Unassembled WGS sequence"/>
</dbReference>
<evidence type="ECO:0000256" key="3">
    <source>
        <dbReference type="ARBA" id="ARBA00022833"/>
    </source>
</evidence>
<evidence type="ECO:0000259" key="6">
    <source>
        <dbReference type="PROSITE" id="PS50089"/>
    </source>
</evidence>
<feature type="transmembrane region" description="Helical" evidence="5">
    <location>
        <begin position="122"/>
        <end position="141"/>
    </location>
</feature>
<dbReference type="EMBL" id="VJMH01006219">
    <property type="protein sequence ID" value="KAF0691057.1"/>
    <property type="molecule type" value="Genomic_DNA"/>
</dbReference>
<feature type="transmembrane region" description="Helical" evidence="5">
    <location>
        <begin position="153"/>
        <end position="174"/>
    </location>
</feature>
<protein>
    <submittedName>
        <fullName evidence="8">Aste57867_17669 protein</fullName>
    </submittedName>
</protein>
<dbReference type="SUPFAM" id="SSF57850">
    <property type="entry name" value="RING/U-box"/>
    <property type="match status" value="1"/>
</dbReference>
<organism evidence="8 9">
    <name type="scientific">Aphanomyces stellatus</name>
    <dbReference type="NCBI Taxonomy" id="120398"/>
    <lineage>
        <taxon>Eukaryota</taxon>
        <taxon>Sar</taxon>
        <taxon>Stramenopiles</taxon>
        <taxon>Oomycota</taxon>
        <taxon>Saprolegniomycetes</taxon>
        <taxon>Saprolegniales</taxon>
        <taxon>Verrucalvaceae</taxon>
        <taxon>Aphanomyces</taxon>
    </lineage>
</organism>
<keyword evidence="3" id="KW-0862">Zinc</keyword>
<reference evidence="8 9" key="1">
    <citation type="submission" date="2019-03" db="EMBL/GenBank/DDBJ databases">
        <authorList>
            <person name="Gaulin E."/>
            <person name="Dumas B."/>
        </authorList>
    </citation>
    <scope>NUCLEOTIDE SEQUENCE [LARGE SCALE GENOMIC DNA]</scope>
    <source>
        <strain evidence="8">CBS 568.67</strain>
    </source>
</reference>
<dbReference type="Gene3D" id="3.30.40.10">
    <property type="entry name" value="Zinc/RING finger domain, C3HC4 (zinc finger)"/>
    <property type="match status" value="1"/>
</dbReference>
<dbReference type="EMBL" id="CAADRA010006240">
    <property type="protein sequence ID" value="VFT94420.1"/>
    <property type="molecule type" value="Genomic_DNA"/>
</dbReference>
<dbReference type="InterPro" id="IPR001841">
    <property type="entry name" value="Znf_RING"/>
</dbReference>
<proteinExistence type="predicted"/>
<evidence type="ECO:0000313" key="8">
    <source>
        <dbReference type="EMBL" id="VFT94420.1"/>
    </source>
</evidence>
<evidence type="ECO:0000256" key="4">
    <source>
        <dbReference type="PROSITE-ProRule" id="PRU00175"/>
    </source>
</evidence>
<keyword evidence="1" id="KW-0479">Metal-binding</keyword>
<dbReference type="InterPro" id="IPR027370">
    <property type="entry name" value="Znf-RING_euk"/>
</dbReference>
<dbReference type="SMART" id="SM00184">
    <property type="entry name" value="RING"/>
    <property type="match status" value="1"/>
</dbReference>
<evidence type="ECO:0000313" key="9">
    <source>
        <dbReference type="Proteomes" id="UP000332933"/>
    </source>
</evidence>
<dbReference type="OrthoDB" id="70661at2759"/>
<evidence type="ECO:0000256" key="5">
    <source>
        <dbReference type="SAM" id="Phobius"/>
    </source>
</evidence>
<evidence type="ECO:0000256" key="1">
    <source>
        <dbReference type="ARBA" id="ARBA00022723"/>
    </source>
</evidence>
<dbReference type="AlphaFoldDB" id="A0A485L8C3"/>
<dbReference type="PANTHER" id="PTHR23327">
    <property type="entry name" value="RING FINGER PROTEIN 127"/>
    <property type="match status" value="1"/>
</dbReference>
<dbReference type="PROSITE" id="PS50089">
    <property type="entry name" value="ZF_RING_2"/>
    <property type="match status" value="1"/>
</dbReference>
<feature type="domain" description="RING-type" evidence="6">
    <location>
        <begin position="17"/>
        <end position="59"/>
    </location>
</feature>
<gene>
    <name evidence="8" type="primary">Aste57867_17669</name>
    <name evidence="7" type="ORF">As57867_017608</name>
    <name evidence="8" type="ORF">ASTE57867_17669</name>
</gene>
<evidence type="ECO:0000256" key="2">
    <source>
        <dbReference type="ARBA" id="ARBA00022771"/>
    </source>
</evidence>
<keyword evidence="5" id="KW-1133">Transmembrane helix</keyword>
<reference evidence="7" key="2">
    <citation type="submission" date="2019-06" db="EMBL/GenBank/DDBJ databases">
        <title>Genomics analysis of Aphanomyces spp. identifies a new class of oomycete effector associated with host adaptation.</title>
        <authorList>
            <person name="Gaulin E."/>
        </authorList>
    </citation>
    <scope>NUCLEOTIDE SEQUENCE</scope>
    <source>
        <strain evidence="7">CBS 578.67</strain>
    </source>
</reference>
<keyword evidence="2 4" id="KW-0863">Zinc-finger</keyword>
<dbReference type="InterPro" id="IPR013083">
    <property type="entry name" value="Znf_RING/FYVE/PHD"/>
</dbReference>
<name>A0A485L8C3_9STRA</name>
<dbReference type="Pfam" id="PF13445">
    <property type="entry name" value="zf-RING_UBOX"/>
    <property type="match status" value="1"/>
</dbReference>